<sequence>MRTSKLDDYDPDLYHDPAIAFRFYAGDDELYSTPHQHRKGQLILSLRGAITCNVKNAMWMVPPMYAVWIPGGVSHSNTVTPGAEVCFLLIEPDAVRMPNICCSLKISSLCRELILTYAERTDVQRAEFPTQRLLQVLFDELPQQPQEQMQLPVSPHPKIRKMVDAMADSPSQWKSLRQWASFFAMSERSLSRLIAKETGMSFRRWRQQLLFIMSLQLLINGMNVNQVAEELGYESTTAFITTFKKHMGLTPGRYMAKLSQKYY</sequence>
<dbReference type="InterPro" id="IPR003313">
    <property type="entry name" value="AraC-bd"/>
</dbReference>
<evidence type="ECO:0000256" key="2">
    <source>
        <dbReference type="ARBA" id="ARBA00023015"/>
    </source>
</evidence>
<reference evidence="8 9" key="1">
    <citation type="submission" date="2019-09" db="EMBL/GenBank/DDBJ databases">
        <authorList>
            <consortium name="NARMS: The National Antimicrobial Resistance Monitoring System"/>
        </authorList>
    </citation>
    <scope>NUCLEOTIDE SEQUENCE [LARGE SCALE GENOMIC DNA]</scope>
    <source>
        <strain evidence="8 9">FSIS11923834</strain>
    </source>
</reference>
<dbReference type="InterPro" id="IPR018060">
    <property type="entry name" value="HTH_AraC"/>
</dbReference>
<dbReference type="SUPFAM" id="SSF46689">
    <property type="entry name" value="Homeodomain-like"/>
    <property type="match status" value="1"/>
</dbReference>
<accession>A0A7Z7L5D2</accession>
<evidence type="ECO:0000259" key="7">
    <source>
        <dbReference type="PROSITE" id="PS01124"/>
    </source>
</evidence>
<dbReference type="PROSITE" id="PS01124">
    <property type="entry name" value="HTH_ARAC_FAMILY_2"/>
    <property type="match status" value="1"/>
</dbReference>
<protein>
    <recommendedName>
        <fullName evidence="6">Arabinose operon regulatory protein</fullName>
    </recommendedName>
</protein>
<evidence type="ECO:0000256" key="3">
    <source>
        <dbReference type="ARBA" id="ARBA00023125"/>
    </source>
</evidence>
<dbReference type="InterPro" id="IPR011051">
    <property type="entry name" value="RmlC_Cupin_sf"/>
</dbReference>
<dbReference type="InterPro" id="IPR009057">
    <property type="entry name" value="Homeodomain-like_sf"/>
</dbReference>
<keyword evidence="1" id="KW-0678">Repressor</keyword>
<dbReference type="Pfam" id="PF02311">
    <property type="entry name" value="AraC_binding"/>
    <property type="match status" value="1"/>
</dbReference>
<feature type="domain" description="HTH araC/xylS-type" evidence="7">
    <location>
        <begin position="160"/>
        <end position="257"/>
    </location>
</feature>
<dbReference type="FunFam" id="1.10.10.60:FF:000132">
    <property type="entry name" value="AraC family transcriptional regulator"/>
    <property type="match status" value="1"/>
</dbReference>
<dbReference type="Gene3D" id="2.60.120.10">
    <property type="entry name" value="Jelly Rolls"/>
    <property type="match status" value="1"/>
</dbReference>
<evidence type="ECO:0000256" key="4">
    <source>
        <dbReference type="ARBA" id="ARBA00023159"/>
    </source>
</evidence>
<keyword evidence="5" id="KW-0804">Transcription</keyword>
<dbReference type="RefSeq" id="WP_112025086.1">
    <property type="nucleotide sequence ID" value="NZ_CASDMK010000031.1"/>
</dbReference>
<comment type="caution">
    <text evidence="8">The sequence shown here is derived from an EMBL/GenBank/DDBJ whole genome shotgun (WGS) entry which is preliminary data.</text>
</comment>
<evidence type="ECO:0000256" key="1">
    <source>
        <dbReference type="ARBA" id="ARBA00022491"/>
    </source>
</evidence>
<keyword evidence="3" id="KW-0238">DNA-binding</keyword>
<dbReference type="InterPro" id="IPR014710">
    <property type="entry name" value="RmlC-like_jellyroll"/>
</dbReference>
<evidence type="ECO:0000313" key="8">
    <source>
        <dbReference type="EMBL" id="EFE8676567.1"/>
    </source>
</evidence>
<organism evidence="8 9">
    <name type="scientific">Escherichia coli</name>
    <dbReference type="NCBI Taxonomy" id="562"/>
    <lineage>
        <taxon>Bacteria</taxon>
        <taxon>Pseudomonadati</taxon>
        <taxon>Pseudomonadota</taxon>
        <taxon>Gammaproteobacteria</taxon>
        <taxon>Enterobacterales</taxon>
        <taxon>Enterobacteriaceae</taxon>
        <taxon>Escherichia</taxon>
    </lineage>
</organism>
<dbReference type="Pfam" id="PF12833">
    <property type="entry name" value="HTH_18"/>
    <property type="match status" value="1"/>
</dbReference>
<dbReference type="InterPro" id="IPR020449">
    <property type="entry name" value="Tscrpt_reg_AraC-type_HTH"/>
</dbReference>
<dbReference type="SUPFAM" id="SSF51182">
    <property type="entry name" value="RmlC-like cupins"/>
    <property type="match status" value="1"/>
</dbReference>
<dbReference type="AlphaFoldDB" id="A0A7Z7L5D2"/>
<evidence type="ECO:0000256" key="6">
    <source>
        <dbReference type="ARBA" id="ARBA00044978"/>
    </source>
</evidence>
<name>A0A7Z7L5D2_ECOLX</name>
<evidence type="ECO:0000313" key="9">
    <source>
        <dbReference type="Proteomes" id="UP000533482"/>
    </source>
</evidence>
<evidence type="ECO:0000256" key="5">
    <source>
        <dbReference type="ARBA" id="ARBA00023163"/>
    </source>
</evidence>
<gene>
    <name evidence="8" type="ORF">F7N46_26535</name>
</gene>
<dbReference type="PANTHER" id="PTHR11019:SF199">
    <property type="entry name" value="HTH-TYPE TRANSCRIPTIONAL REGULATOR NIMR"/>
    <property type="match status" value="1"/>
</dbReference>
<dbReference type="Proteomes" id="UP000533482">
    <property type="component" value="Unassembled WGS sequence"/>
</dbReference>
<keyword evidence="2" id="KW-0805">Transcription regulation</keyword>
<dbReference type="CDD" id="cd06124">
    <property type="entry name" value="cupin_NimR-like_N"/>
    <property type="match status" value="1"/>
</dbReference>
<dbReference type="Gene3D" id="1.10.10.60">
    <property type="entry name" value="Homeodomain-like"/>
    <property type="match status" value="1"/>
</dbReference>
<proteinExistence type="predicted"/>
<dbReference type="PRINTS" id="PR00032">
    <property type="entry name" value="HTHARAC"/>
</dbReference>
<dbReference type="GO" id="GO:0043565">
    <property type="term" value="F:sequence-specific DNA binding"/>
    <property type="evidence" value="ECO:0007669"/>
    <property type="project" value="InterPro"/>
</dbReference>
<dbReference type="PANTHER" id="PTHR11019">
    <property type="entry name" value="HTH-TYPE TRANSCRIPTIONAL REGULATOR NIMR"/>
    <property type="match status" value="1"/>
</dbReference>
<keyword evidence="4" id="KW-0010">Activator</keyword>
<dbReference type="GO" id="GO:0003700">
    <property type="term" value="F:DNA-binding transcription factor activity"/>
    <property type="evidence" value="ECO:0007669"/>
    <property type="project" value="InterPro"/>
</dbReference>
<dbReference type="SMART" id="SM00342">
    <property type="entry name" value="HTH_ARAC"/>
    <property type="match status" value="1"/>
</dbReference>
<dbReference type="EMBL" id="AASOHJ010000099">
    <property type="protein sequence ID" value="EFE8676567.1"/>
    <property type="molecule type" value="Genomic_DNA"/>
</dbReference>